<dbReference type="EMBL" id="JACHIW010000002">
    <property type="protein sequence ID" value="MBB5159329.1"/>
    <property type="molecule type" value="Genomic_DNA"/>
</dbReference>
<feature type="coiled-coil region" evidence="1">
    <location>
        <begin position="289"/>
        <end position="341"/>
    </location>
</feature>
<evidence type="ECO:0000313" key="3">
    <source>
        <dbReference type="EMBL" id="MBB5159329.1"/>
    </source>
</evidence>
<keyword evidence="4" id="KW-1185">Reference proteome</keyword>
<sequence length="359" mass="40025">MSTASDCPHRIGSRHDPHAQAREARRQPLLLHSMSVYRELFEVIFEHRTITTIVEIGVESGHGSAMYAELGASDVYCVEPEPSDELRAYACEHDALHLVEIPSPKALETIPPADLYIVDGDHNYAVVRRELDWILTHAPDAVIVLHDVLWPCARRDLYYEPLSIPPEERHPASADGPTVWQDELTPAGLVGLGAFRTAEHAGGERNGVMTAVEDALEQSDDRWHCELVPAVFGLGVLVRRTDISADKLLEALRPYGRSRLLAAMENNRIALYTRVLQLQYEAAAHAMDADRLAEEIARASSEKNNIATALDDAVARHSAEMESLRRKNNLLEQQIEELANRTIASRVRTLFRRGATRGS</sequence>
<organism evidence="3 4">
    <name type="scientific">Saccharopolyspora phatthalungensis</name>
    <dbReference type="NCBI Taxonomy" id="664693"/>
    <lineage>
        <taxon>Bacteria</taxon>
        <taxon>Bacillati</taxon>
        <taxon>Actinomycetota</taxon>
        <taxon>Actinomycetes</taxon>
        <taxon>Pseudonocardiales</taxon>
        <taxon>Pseudonocardiaceae</taxon>
        <taxon>Saccharopolyspora</taxon>
    </lineage>
</organism>
<feature type="region of interest" description="Disordered" evidence="2">
    <location>
        <begin position="1"/>
        <end position="22"/>
    </location>
</feature>
<evidence type="ECO:0000256" key="2">
    <source>
        <dbReference type="SAM" id="MobiDB-lite"/>
    </source>
</evidence>
<dbReference type="Pfam" id="PF13578">
    <property type="entry name" value="Methyltransf_24"/>
    <property type="match status" value="1"/>
</dbReference>
<evidence type="ECO:0008006" key="5">
    <source>
        <dbReference type="Google" id="ProtNLM"/>
    </source>
</evidence>
<evidence type="ECO:0000313" key="4">
    <source>
        <dbReference type="Proteomes" id="UP000584374"/>
    </source>
</evidence>
<dbReference type="Proteomes" id="UP000584374">
    <property type="component" value="Unassembled WGS sequence"/>
</dbReference>
<accession>A0A840QJN8</accession>
<dbReference type="RefSeq" id="WP_184731656.1">
    <property type="nucleotide sequence ID" value="NZ_JACHIW010000002.1"/>
</dbReference>
<feature type="compositionally biased region" description="Basic and acidic residues" evidence="2">
    <location>
        <begin position="7"/>
        <end position="22"/>
    </location>
</feature>
<comment type="caution">
    <text evidence="3">The sequence shown here is derived from an EMBL/GenBank/DDBJ whole genome shotgun (WGS) entry which is preliminary data.</text>
</comment>
<dbReference type="Gene3D" id="3.40.50.150">
    <property type="entry name" value="Vaccinia Virus protein VP39"/>
    <property type="match status" value="1"/>
</dbReference>
<dbReference type="AlphaFoldDB" id="A0A840QJN8"/>
<protein>
    <recommendedName>
        <fullName evidence="5">Methyltransferase family protein</fullName>
    </recommendedName>
</protein>
<name>A0A840QJN8_9PSEU</name>
<evidence type="ECO:0000256" key="1">
    <source>
        <dbReference type="SAM" id="Coils"/>
    </source>
</evidence>
<reference evidence="3 4" key="1">
    <citation type="submission" date="2020-08" db="EMBL/GenBank/DDBJ databases">
        <title>Sequencing the genomes of 1000 actinobacteria strains.</title>
        <authorList>
            <person name="Klenk H.-P."/>
        </authorList>
    </citation>
    <scope>NUCLEOTIDE SEQUENCE [LARGE SCALE GENOMIC DNA]</scope>
    <source>
        <strain evidence="3 4">DSM 45584</strain>
    </source>
</reference>
<proteinExistence type="predicted"/>
<gene>
    <name evidence="3" type="ORF">BJ970_006928</name>
</gene>
<dbReference type="InterPro" id="IPR029063">
    <property type="entry name" value="SAM-dependent_MTases_sf"/>
</dbReference>
<dbReference type="SUPFAM" id="SSF53335">
    <property type="entry name" value="S-adenosyl-L-methionine-dependent methyltransferases"/>
    <property type="match status" value="1"/>
</dbReference>
<keyword evidence="1" id="KW-0175">Coiled coil</keyword>